<protein>
    <submittedName>
        <fullName evidence="1">Uncharacterized protein</fullName>
    </submittedName>
</protein>
<sequence length="106" mass="12048">MGDEIVTVSYSMHCLGEGYIWVMDYRQHSIAGRRECRQFRSLPDEPSFDGWAMRLGIFLTTVEIGSARQGEASWFPPKNCGMVHSRTPDFTVELNLPVALEVFSQC</sequence>
<gene>
    <name evidence="1" type="ORF">G6M90_00g038600</name>
</gene>
<dbReference type="KEGG" id="mbrn:90967654"/>
<dbReference type="AlphaFoldDB" id="A0A7D5YUY9"/>
<dbReference type="GeneID" id="90967654"/>
<organism evidence="1 2">
    <name type="scientific">Metarhizium brunneum</name>
    <dbReference type="NCBI Taxonomy" id="500148"/>
    <lineage>
        <taxon>Eukaryota</taxon>
        <taxon>Fungi</taxon>
        <taxon>Dikarya</taxon>
        <taxon>Ascomycota</taxon>
        <taxon>Pezizomycotina</taxon>
        <taxon>Sordariomycetes</taxon>
        <taxon>Hypocreomycetidae</taxon>
        <taxon>Hypocreales</taxon>
        <taxon>Clavicipitaceae</taxon>
        <taxon>Metarhizium</taxon>
    </lineage>
</organism>
<reference evidence="1 2" key="1">
    <citation type="submission" date="2020-07" db="EMBL/GenBank/DDBJ databases">
        <title>Telomere length de novo assembly of all 7 chromosomes of the fungus, Metarhizium brunneum, using a novel assembly pipeline.</title>
        <authorList>
            <person name="Saud z."/>
            <person name="Kortsinoglou A."/>
            <person name="Kouvelis V.N."/>
            <person name="Butt T.M."/>
        </authorList>
    </citation>
    <scope>NUCLEOTIDE SEQUENCE [LARGE SCALE GENOMIC DNA]</scope>
    <source>
        <strain evidence="1 2">4556</strain>
    </source>
</reference>
<dbReference type="RefSeq" id="XP_065986174.1">
    <property type="nucleotide sequence ID" value="XM_066130241.1"/>
</dbReference>
<dbReference type="EMBL" id="CP058933">
    <property type="protein sequence ID" value="QLI66524.1"/>
    <property type="molecule type" value="Genomic_DNA"/>
</dbReference>
<evidence type="ECO:0000313" key="1">
    <source>
        <dbReference type="EMBL" id="QLI66524.1"/>
    </source>
</evidence>
<evidence type="ECO:0000313" key="2">
    <source>
        <dbReference type="Proteomes" id="UP000510686"/>
    </source>
</evidence>
<name>A0A7D5YUY9_9HYPO</name>
<accession>A0A7D5YUY9</accession>
<keyword evidence="2" id="KW-1185">Reference proteome</keyword>
<proteinExistence type="predicted"/>
<dbReference type="Proteomes" id="UP000510686">
    <property type="component" value="Chromosome 2"/>
</dbReference>